<keyword evidence="10" id="KW-0813">Transport</keyword>
<evidence type="ECO:0000313" key="12">
    <source>
        <dbReference type="EMBL" id="KAH8984415.1"/>
    </source>
</evidence>
<proteinExistence type="inferred from homology"/>
<dbReference type="AlphaFoldDB" id="A0AAD4L9C5"/>
<comment type="similarity">
    <text evidence="3 10">Belongs to the RFT1 family.</text>
</comment>
<evidence type="ECO:0000256" key="7">
    <source>
        <dbReference type="ARBA" id="ARBA00023136"/>
    </source>
</evidence>
<evidence type="ECO:0000256" key="1">
    <source>
        <dbReference type="ARBA" id="ARBA00004477"/>
    </source>
</evidence>
<keyword evidence="5 10" id="KW-0256">Endoplasmic reticulum</keyword>
<keyword evidence="7 10" id="KW-0472">Membrane</keyword>
<evidence type="ECO:0000256" key="3">
    <source>
        <dbReference type="ARBA" id="ARBA00010288"/>
    </source>
</evidence>
<keyword evidence="13" id="KW-1185">Reference proteome</keyword>
<evidence type="ECO:0000256" key="9">
    <source>
        <dbReference type="ARBA" id="ARBA00045912"/>
    </source>
</evidence>
<evidence type="ECO:0000256" key="10">
    <source>
        <dbReference type="RuleBase" id="RU365067"/>
    </source>
</evidence>
<dbReference type="Pfam" id="PF04506">
    <property type="entry name" value="Rft-1"/>
    <property type="match status" value="2"/>
</dbReference>
<comment type="subcellular location">
    <subcellularLocation>
        <location evidence="1 10">Endoplasmic reticulum membrane</location>
        <topology evidence="1 10">Multi-pass membrane protein</topology>
    </subcellularLocation>
</comment>
<evidence type="ECO:0000256" key="11">
    <source>
        <dbReference type="SAM" id="MobiDB-lite"/>
    </source>
</evidence>
<evidence type="ECO:0000256" key="2">
    <source>
        <dbReference type="ARBA" id="ARBA00004922"/>
    </source>
</evidence>
<keyword evidence="4 10" id="KW-0812">Transmembrane</keyword>
<dbReference type="GO" id="GO:0005789">
    <property type="term" value="C:endoplasmic reticulum membrane"/>
    <property type="evidence" value="ECO:0007669"/>
    <property type="project" value="UniProtKB-SubCell"/>
</dbReference>
<dbReference type="PANTHER" id="PTHR13117:SF5">
    <property type="entry name" value="PROTEIN RFT1 HOMOLOG"/>
    <property type="match status" value="1"/>
</dbReference>
<feature type="transmembrane region" description="Helical" evidence="10">
    <location>
        <begin position="178"/>
        <end position="203"/>
    </location>
</feature>
<evidence type="ECO:0000256" key="6">
    <source>
        <dbReference type="ARBA" id="ARBA00022989"/>
    </source>
</evidence>
<evidence type="ECO:0000313" key="13">
    <source>
        <dbReference type="Proteomes" id="UP001201163"/>
    </source>
</evidence>
<protein>
    <recommendedName>
        <fullName evidence="8 10">Man(5)GlcNAc(2)-PP-dolichol translocation protein RFT1</fullName>
    </recommendedName>
</protein>
<organism evidence="12 13">
    <name type="scientific">Lactarius akahatsu</name>
    <dbReference type="NCBI Taxonomy" id="416441"/>
    <lineage>
        <taxon>Eukaryota</taxon>
        <taxon>Fungi</taxon>
        <taxon>Dikarya</taxon>
        <taxon>Basidiomycota</taxon>
        <taxon>Agaricomycotina</taxon>
        <taxon>Agaricomycetes</taxon>
        <taxon>Russulales</taxon>
        <taxon>Russulaceae</taxon>
        <taxon>Lactarius</taxon>
    </lineage>
</organism>
<keyword evidence="6 10" id="KW-1133">Transmembrane helix</keyword>
<gene>
    <name evidence="12" type="ORF">EDB92DRAFT_1950784</name>
</gene>
<evidence type="ECO:0000256" key="8">
    <source>
        <dbReference type="ARBA" id="ARBA00044793"/>
    </source>
</evidence>
<dbReference type="Proteomes" id="UP001201163">
    <property type="component" value="Unassembled WGS sequence"/>
</dbReference>
<evidence type="ECO:0000256" key="4">
    <source>
        <dbReference type="ARBA" id="ARBA00022692"/>
    </source>
</evidence>
<name>A0AAD4L9C5_9AGAM</name>
<dbReference type="EMBL" id="JAKELL010000076">
    <property type="protein sequence ID" value="KAH8984415.1"/>
    <property type="molecule type" value="Genomic_DNA"/>
</dbReference>
<comment type="pathway">
    <text evidence="2">Protein modification; protein glycosylation.</text>
</comment>
<comment type="caution">
    <text evidence="12">The sequence shown here is derived from an EMBL/GenBank/DDBJ whole genome shotgun (WGS) entry which is preliminary data.</text>
</comment>
<accession>A0AAD4L9C5</accession>
<dbReference type="InterPro" id="IPR007594">
    <property type="entry name" value="RFT1"/>
</dbReference>
<reference evidence="12" key="1">
    <citation type="submission" date="2022-01" db="EMBL/GenBank/DDBJ databases">
        <title>Comparative genomics reveals a dynamic genome evolution in the ectomycorrhizal milk-cap (Lactarius) mushrooms.</title>
        <authorList>
            <consortium name="DOE Joint Genome Institute"/>
            <person name="Lebreton A."/>
            <person name="Tang N."/>
            <person name="Kuo A."/>
            <person name="LaButti K."/>
            <person name="Drula E."/>
            <person name="Barry K."/>
            <person name="Clum A."/>
            <person name="Lipzen A."/>
            <person name="Mousain D."/>
            <person name="Ng V."/>
            <person name="Wang R."/>
            <person name="Wang X."/>
            <person name="Dai Y."/>
            <person name="Henrissat B."/>
            <person name="Grigoriev I.V."/>
            <person name="Guerin-Laguette A."/>
            <person name="Yu F."/>
            <person name="Martin F.M."/>
        </authorList>
    </citation>
    <scope>NUCLEOTIDE SEQUENCE</scope>
    <source>
        <strain evidence="12">QP</strain>
    </source>
</reference>
<dbReference type="GO" id="GO:0006488">
    <property type="term" value="P:dolichol-linked oligosaccharide biosynthetic process"/>
    <property type="evidence" value="ECO:0007669"/>
    <property type="project" value="InterPro"/>
</dbReference>
<comment type="function">
    <text evidence="9 10">Intramembrane glycolipid transporter that operates in the biosynthetic pathway of dolichol-linked oligosaccharides, the glycan precursors employed in protein asparagine (N)-glycosylation. The sequential addition of sugars to dolichol pyrophosphate produces dolichol-linked oligosaccharides containing fourteen sugars, including two GlcNAcs, nine mannoses and three glucoses. Once assembled, the oligosaccharide is transferred from the lipid to nascent proteins by oligosaccharyltransferases. The assembly of dolichol-linked oligosaccharides begins on the cytosolic side of the endoplasmic reticulum membrane and finishes in its lumen. RFT1 could mediate the translocation of the cytosolically oriented intermediate DolPP-GlcNAc2Man5, produced by ALG11, into the ER lumen where dolichol-linked oligosaccharides assembly continues. However, the intramembrane lipid transporter activity could not be confirmed in vitro.</text>
</comment>
<comment type="caution">
    <text evidence="10">Lacks conserved residue(s) required for the propagation of feature annotation.</text>
</comment>
<evidence type="ECO:0000256" key="5">
    <source>
        <dbReference type="ARBA" id="ARBA00022824"/>
    </source>
</evidence>
<dbReference type="PANTHER" id="PTHR13117">
    <property type="entry name" value="ENDOPLASMIC RETICULUM MULTISPAN TRANSMEMBRANE PROTEIN-RELATED"/>
    <property type="match status" value="1"/>
</dbReference>
<sequence>MEVEPTTDNPRSHHHHDVASTPPNSGLLAASLTSVSSLVFLQLFSRIFTFVLNQALVRLATPQTFSTATVQFELLLETTLFLSREGVRTTLLRQRKSVPSDLARNIALLPAHVVPPPCTPSSTSTLACRSTHSPHALELAAEQLYIRAQDELPVRAEGAAVFSKTLATFLGHAFAPPAWALVAFAAGQAAYALATFAVFWNFCGWSTRYVLRRVTLGDRGQKKDAYFDQELLHLSGAMTAHPLADQGGHAIASNYGSLVARVVFQPIEET</sequence>
<dbReference type="GO" id="GO:0034203">
    <property type="term" value="P:glycolipid translocation"/>
    <property type="evidence" value="ECO:0007669"/>
    <property type="project" value="TreeGrafter"/>
</dbReference>
<feature type="region of interest" description="Disordered" evidence="11">
    <location>
        <begin position="1"/>
        <end position="22"/>
    </location>
</feature>